<dbReference type="EMBL" id="JAAGXA010000006">
    <property type="protein sequence ID" value="NEN78793.1"/>
    <property type="molecule type" value="Genomic_DNA"/>
</dbReference>
<dbReference type="Gene3D" id="3.10.129.10">
    <property type="entry name" value="Hotdog Thioesterase"/>
    <property type="match status" value="2"/>
</dbReference>
<dbReference type="PANTHER" id="PTHR31793">
    <property type="entry name" value="4-HYDROXYBENZOYL-COA THIOESTERASE FAMILY MEMBER"/>
    <property type="match status" value="1"/>
</dbReference>
<dbReference type="CDD" id="cd00586">
    <property type="entry name" value="4HBT"/>
    <property type="match status" value="2"/>
</dbReference>
<dbReference type="InterPro" id="IPR029069">
    <property type="entry name" value="HotDog_dom_sf"/>
</dbReference>
<protein>
    <submittedName>
        <fullName evidence="1">Acyl-CoA thioesterase</fullName>
    </submittedName>
</protein>
<evidence type="ECO:0000313" key="2">
    <source>
        <dbReference type="Proteomes" id="UP000468687"/>
    </source>
</evidence>
<organism evidence="1 2">
    <name type="scientific">Nocardioides zeae</name>
    <dbReference type="NCBI Taxonomy" id="1457234"/>
    <lineage>
        <taxon>Bacteria</taxon>
        <taxon>Bacillati</taxon>
        <taxon>Actinomycetota</taxon>
        <taxon>Actinomycetes</taxon>
        <taxon>Propionibacteriales</taxon>
        <taxon>Nocardioidaceae</taxon>
        <taxon>Nocardioides</taxon>
    </lineage>
</organism>
<dbReference type="SUPFAM" id="SSF54637">
    <property type="entry name" value="Thioesterase/thiol ester dehydrase-isomerase"/>
    <property type="match status" value="2"/>
</dbReference>
<dbReference type="RefSeq" id="WP_163772321.1">
    <property type="nucleotide sequence ID" value="NZ_JAAGXA010000006.1"/>
</dbReference>
<dbReference type="Pfam" id="PF13279">
    <property type="entry name" value="4HBT_2"/>
    <property type="match status" value="2"/>
</dbReference>
<accession>A0A6P0HJK2</accession>
<keyword evidence="2" id="KW-1185">Reference proteome</keyword>
<evidence type="ECO:0000313" key="1">
    <source>
        <dbReference type="EMBL" id="NEN78793.1"/>
    </source>
</evidence>
<gene>
    <name evidence="1" type="ORF">G3T38_10950</name>
</gene>
<dbReference type="GO" id="GO:0047617">
    <property type="term" value="F:fatty acyl-CoA hydrolase activity"/>
    <property type="evidence" value="ECO:0007669"/>
    <property type="project" value="TreeGrafter"/>
</dbReference>
<dbReference type="AlphaFoldDB" id="A0A6P0HJK2"/>
<dbReference type="InterPro" id="IPR050563">
    <property type="entry name" value="4-hydroxybenzoyl-CoA_TE"/>
</dbReference>
<reference evidence="1 2" key="1">
    <citation type="journal article" date="2014" name="Int. J. Syst. Evol. Microbiol.">
        <title>Nocardioides zeae sp. nov., isolated from the stem of Zea mays.</title>
        <authorList>
            <person name="Glaeser S.P."/>
            <person name="McInroy J.A."/>
            <person name="Busse H.J."/>
            <person name="Kampfer P."/>
        </authorList>
    </citation>
    <scope>NUCLEOTIDE SEQUENCE [LARGE SCALE GENOMIC DNA]</scope>
    <source>
        <strain evidence="1 2">JCM 30728</strain>
    </source>
</reference>
<sequence length="292" mass="33157">MRHLYACQVRWADLDVLGHVNNVAYLDYVQEARIDMLRTHAPEQRDALVEGALIVRNDVSYLAPLMLQESVAIEVWVTEIKAASFTLAYEVFDVDAEGNRVVYFRATSVTAPFLFGEARPRRLTPAEVEVLSRFLEPGESALPSRSAQQDRALRSAAPERTHRWEARVRFTDVDAYQHVNNVTYFEYFQEARISTFRRLFGDVASAETQSVVIAQMSVVYRRPIVLRPAPYTVRSWISRVGRSSYDVDAEIVDGDTVMARSRATLVTFDTTTQRAAQPSQAYRDVLLAELEG</sequence>
<dbReference type="Proteomes" id="UP000468687">
    <property type="component" value="Unassembled WGS sequence"/>
</dbReference>
<comment type="caution">
    <text evidence="1">The sequence shown here is derived from an EMBL/GenBank/DDBJ whole genome shotgun (WGS) entry which is preliminary data.</text>
</comment>
<dbReference type="PANTHER" id="PTHR31793:SF24">
    <property type="entry name" value="LONG-CHAIN ACYL-COA THIOESTERASE FADM"/>
    <property type="match status" value="1"/>
</dbReference>
<name>A0A6P0HJK2_9ACTN</name>
<proteinExistence type="predicted"/>